<feature type="domain" description="DUF4180" evidence="1">
    <location>
        <begin position="9"/>
        <end position="110"/>
    </location>
</feature>
<evidence type="ECO:0000313" key="3">
    <source>
        <dbReference type="Proteomes" id="UP001198163"/>
    </source>
</evidence>
<organism evidence="2 3">
    <name type="scientific">Teretinema zuelzerae</name>
    <dbReference type="NCBI Taxonomy" id="156"/>
    <lineage>
        <taxon>Bacteria</taxon>
        <taxon>Pseudomonadati</taxon>
        <taxon>Spirochaetota</taxon>
        <taxon>Spirochaetia</taxon>
        <taxon>Spirochaetales</taxon>
        <taxon>Treponemataceae</taxon>
        <taxon>Teretinema</taxon>
    </lineage>
</organism>
<evidence type="ECO:0000313" key="2">
    <source>
        <dbReference type="EMBL" id="MCD1655429.1"/>
    </source>
</evidence>
<comment type="caution">
    <text evidence="2">The sequence shown here is derived from an EMBL/GenBank/DDBJ whole genome shotgun (WGS) entry which is preliminary data.</text>
</comment>
<keyword evidence="3" id="KW-1185">Reference proteome</keyword>
<evidence type="ECO:0000259" key="1">
    <source>
        <dbReference type="Pfam" id="PF13788"/>
    </source>
</evidence>
<gene>
    <name evidence="2" type="ORF">K7J14_12060</name>
</gene>
<dbReference type="Proteomes" id="UP001198163">
    <property type="component" value="Unassembled WGS sequence"/>
</dbReference>
<proteinExistence type="predicted"/>
<name>A0AAE3EL83_9SPIR</name>
<dbReference type="InterPro" id="IPR025438">
    <property type="entry name" value="DUF4180"/>
</dbReference>
<dbReference type="AlphaFoldDB" id="A0AAE3EL83"/>
<protein>
    <submittedName>
        <fullName evidence="2">DUF4180 domain-containing protein</fullName>
    </submittedName>
</protein>
<dbReference type="RefSeq" id="WP_230756595.1">
    <property type="nucleotide sequence ID" value="NZ_JAINWA010000003.1"/>
</dbReference>
<accession>A0AAE3EL83</accession>
<dbReference type="EMBL" id="JAINWA010000003">
    <property type="protein sequence ID" value="MCD1655429.1"/>
    <property type="molecule type" value="Genomic_DNA"/>
</dbReference>
<sequence length="116" mass="13490">METREFNIQGIRILEILDEDLILNGPQDLLDIVSDYSIKRIVFRKEQITGDFFDLSTGLAGEILQKASNYKLYIGIVGDFENLESKSLRDFIWESNQTRQIVFKKTVKEVLRAFVK</sequence>
<reference evidence="2" key="1">
    <citation type="submission" date="2021-08" db="EMBL/GenBank/DDBJ databases">
        <title>Comparative analyses of Brucepasteria parasyntrophica and Teretinema zuelzerae.</title>
        <authorList>
            <person name="Song Y."/>
            <person name="Brune A."/>
        </authorList>
    </citation>
    <scope>NUCLEOTIDE SEQUENCE</scope>
    <source>
        <strain evidence="2">DSM 1903</strain>
    </source>
</reference>
<dbReference type="Pfam" id="PF13788">
    <property type="entry name" value="DUF4180"/>
    <property type="match status" value="1"/>
</dbReference>